<gene>
    <name evidence="1" type="ORF">MJO28_007207</name>
</gene>
<organism evidence="1 2">
    <name type="scientific">Puccinia striiformis f. sp. tritici</name>
    <dbReference type="NCBI Taxonomy" id="168172"/>
    <lineage>
        <taxon>Eukaryota</taxon>
        <taxon>Fungi</taxon>
        <taxon>Dikarya</taxon>
        <taxon>Basidiomycota</taxon>
        <taxon>Pucciniomycotina</taxon>
        <taxon>Pucciniomycetes</taxon>
        <taxon>Pucciniales</taxon>
        <taxon>Pucciniaceae</taxon>
        <taxon>Puccinia</taxon>
    </lineage>
</organism>
<keyword evidence="2" id="KW-1185">Reference proteome</keyword>
<reference evidence="2" key="1">
    <citation type="journal article" date="2018" name="BMC Genomics">
        <title>Genomic insights into host adaptation between the wheat stripe rust pathogen (Puccinia striiformis f. sp. tritici) and the barley stripe rust pathogen (Puccinia striiformis f. sp. hordei).</title>
        <authorList>
            <person name="Xia C."/>
            <person name="Wang M."/>
            <person name="Yin C."/>
            <person name="Cornejo O.E."/>
            <person name="Hulbert S.H."/>
            <person name="Chen X."/>
        </authorList>
    </citation>
    <scope>NUCLEOTIDE SEQUENCE [LARGE SCALE GENOMIC DNA]</scope>
    <source>
        <strain evidence="2">93-210</strain>
    </source>
</reference>
<proteinExistence type="predicted"/>
<evidence type="ECO:0000313" key="1">
    <source>
        <dbReference type="EMBL" id="KAI7951523.1"/>
    </source>
</evidence>
<dbReference type="EMBL" id="CM045871">
    <property type="protein sequence ID" value="KAI7951523.1"/>
    <property type="molecule type" value="Genomic_DNA"/>
</dbReference>
<comment type="caution">
    <text evidence="1">The sequence shown here is derived from an EMBL/GenBank/DDBJ whole genome shotgun (WGS) entry which is preliminary data.</text>
</comment>
<reference evidence="2" key="2">
    <citation type="journal article" date="2018" name="Mol. Plant Microbe Interact.">
        <title>Genome sequence resources for the wheat stripe rust pathogen (Puccinia striiformis f. sp. tritici) and the barley stripe rust pathogen (Puccinia striiformis f. sp. hordei).</title>
        <authorList>
            <person name="Xia C."/>
            <person name="Wang M."/>
            <person name="Yin C."/>
            <person name="Cornejo O.E."/>
            <person name="Hulbert S.H."/>
            <person name="Chen X."/>
        </authorList>
    </citation>
    <scope>NUCLEOTIDE SEQUENCE [LARGE SCALE GENOMIC DNA]</scope>
    <source>
        <strain evidence="2">93-210</strain>
    </source>
</reference>
<protein>
    <submittedName>
        <fullName evidence="1">Uncharacterized protein</fullName>
    </submittedName>
</protein>
<reference evidence="1 2" key="3">
    <citation type="journal article" date="2022" name="Microbiol. Spectr.">
        <title>Folding features and dynamics of 3D genome architecture in plant fungal pathogens.</title>
        <authorList>
            <person name="Xia C."/>
        </authorList>
    </citation>
    <scope>NUCLEOTIDE SEQUENCE [LARGE SCALE GENOMIC DNA]</scope>
    <source>
        <strain evidence="1 2">93-210</strain>
    </source>
</reference>
<sequence length="386" mass="42787">MLQSFEQKLNAKIEQFSSQHSRTTDQSSSRPTIVCYYCHRENHGTGRCHDLKKNKDQNLVTQQGNNFFLPNGALIPFNPSRPIRHVVVSYVPPRASVSFAKTGFKSSCGLLQPWYPPAVLSQSFAGVYEADPAESEAMEEEPELFERVPSNPQHQDQADDQPALSAPPAKASSSQPKAERGVAREHPNAVEGILQKIADLDIPGITVSELMMLAPLVAEGMKKWVSRKRVEVGQGELKVHSGTLAEGSKIQDPTDDPNLYSCPLRYLSCFIGNGENPASPLIDSGSQLNIISDVLATKLNISPCVNFSLAVYGMAEDVPIRVGHNILVKKSFYQTQQDVELKFQFAQPIQVVGSKIFQLMGRRVFCFVWVEYSTSLKDSHSFYEIS</sequence>
<accession>A0ACC0EF10</accession>
<name>A0ACC0EF10_9BASI</name>
<evidence type="ECO:0000313" key="2">
    <source>
        <dbReference type="Proteomes" id="UP001060170"/>
    </source>
</evidence>
<dbReference type="Proteomes" id="UP001060170">
    <property type="component" value="Chromosome 7"/>
</dbReference>